<gene>
    <name evidence="2" type="ORF">M407DRAFT_241691</name>
</gene>
<reference evidence="3" key="2">
    <citation type="submission" date="2015-01" db="EMBL/GenBank/DDBJ databases">
        <title>Evolutionary Origins and Diversification of the Mycorrhizal Mutualists.</title>
        <authorList>
            <consortium name="DOE Joint Genome Institute"/>
            <consortium name="Mycorrhizal Genomics Consortium"/>
            <person name="Kohler A."/>
            <person name="Kuo A."/>
            <person name="Nagy L.G."/>
            <person name="Floudas D."/>
            <person name="Copeland A."/>
            <person name="Barry K.W."/>
            <person name="Cichocki N."/>
            <person name="Veneault-Fourrey C."/>
            <person name="LaButti K."/>
            <person name="Lindquist E.A."/>
            <person name="Lipzen A."/>
            <person name="Lundell T."/>
            <person name="Morin E."/>
            <person name="Murat C."/>
            <person name="Riley R."/>
            <person name="Ohm R."/>
            <person name="Sun H."/>
            <person name="Tunlid A."/>
            <person name="Henrissat B."/>
            <person name="Grigoriev I.V."/>
            <person name="Hibbett D.S."/>
            <person name="Martin F."/>
        </authorList>
    </citation>
    <scope>NUCLEOTIDE SEQUENCE [LARGE SCALE GENOMIC DNA]</scope>
    <source>
        <strain evidence="3">MUT 4182</strain>
    </source>
</reference>
<proteinExistence type="predicted"/>
<reference evidence="2 3" key="1">
    <citation type="submission" date="2014-04" db="EMBL/GenBank/DDBJ databases">
        <authorList>
            <consortium name="DOE Joint Genome Institute"/>
            <person name="Kuo A."/>
            <person name="Girlanda M."/>
            <person name="Perotto S."/>
            <person name="Kohler A."/>
            <person name="Nagy L.G."/>
            <person name="Floudas D."/>
            <person name="Copeland A."/>
            <person name="Barry K.W."/>
            <person name="Cichocki N."/>
            <person name="Veneault-Fourrey C."/>
            <person name="LaButti K."/>
            <person name="Lindquist E.A."/>
            <person name="Lipzen A."/>
            <person name="Lundell T."/>
            <person name="Morin E."/>
            <person name="Murat C."/>
            <person name="Sun H."/>
            <person name="Tunlid A."/>
            <person name="Henrissat B."/>
            <person name="Grigoriev I.V."/>
            <person name="Hibbett D.S."/>
            <person name="Martin F."/>
            <person name="Nordberg H.P."/>
            <person name="Cantor M.N."/>
            <person name="Hua S.X."/>
        </authorList>
    </citation>
    <scope>NUCLEOTIDE SEQUENCE [LARGE SCALE GENOMIC DNA]</scope>
    <source>
        <strain evidence="2 3">MUT 4182</strain>
    </source>
</reference>
<organism evidence="2 3">
    <name type="scientific">Tulasnella calospora MUT 4182</name>
    <dbReference type="NCBI Taxonomy" id="1051891"/>
    <lineage>
        <taxon>Eukaryota</taxon>
        <taxon>Fungi</taxon>
        <taxon>Dikarya</taxon>
        <taxon>Basidiomycota</taxon>
        <taxon>Agaricomycotina</taxon>
        <taxon>Agaricomycetes</taxon>
        <taxon>Cantharellales</taxon>
        <taxon>Tulasnellaceae</taxon>
        <taxon>Tulasnella</taxon>
    </lineage>
</organism>
<evidence type="ECO:0000313" key="3">
    <source>
        <dbReference type="Proteomes" id="UP000054248"/>
    </source>
</evidence>
<sequence>MGLGVALHLRPPPAPASARSSRVPPNRSCSPSVLAPRYAPLPSSSIISRNQSTVRYGRFGHCALLAPGLRPLKTGRKSTIKLASHRWNQDFSSSSFRFGRPAETGQGRNDFDEYSIGCHNKQYP</sequence>
<dbReference type="HOGENOM" id="CLU_2005578_0_0_1"/>
<name>A0A0C3QTZ1_9AGAM</name>
<dbReference type="EMBL" id="KN822960">
    <property type="protein sequence ID" value="KIO31789.1"/>
    <property type="molecule type" value="Genomic_DNA"/>
</dbReference>
<evidence type="ECO:0000313" key="2">
    <source>
        <dbReference type="EMBL" id="KIO31789.1"/>
    </source>
</evidence>
<keyword evidence="3" id="KW-1185">Reference proteome</keyword>
<dbReference type="AlphaFoldDB" id="A0A0C3QTZ1"/>
<feature type="region of interest" description="Disordered" evidence="1">
    <location>
        <begin position="1"/>
        <end position="32"/>
    </location>
</feature>
<dbReference type="Proteomes" id="UP000054248">
    <property type="component" value="Unassembled WGS sequence"/>
</dbReference>
<evidence type="ECO:0000256" key="1">
    <source>
        <dbReference type="SAM" id="MobiDB-lite"/>
    </source>
</evidence>
<protein>
    <submittedName>
        <fullName evidence="2">Uncharacterized protein</fullName>
    </submittedName>
</protein>
<feature type="compositionally biased region" description="Low complexity" evidence="1">
    <location>
        <begin position="16"/>
        <end position="25"/>
    </location>
</feature>
<accession>A0A0C3QTZ1</accession>